<dbReference type="EMBL" id="FNQY01000055">
    <property type="protein sequence ID" value="SEA68972.1"/>
    <property type="molecule type" value="Genomic_DNA"/>
</dbReference>
<dbReference type="Proteomes" id="UP000199041">
    <property type="component" value="Unassembled WGS sequence"/>
</dbReference>
<proteinExistence type="predicted"/>
<reference evidence="1 2" key="1">
    <citation type="submission" date="2016-10" db="EMBL/GenBank/DDBJ databases">
        <authorList>
            <person name="de Groot N.N."/>
        </authorList>
    </citation>
    <scope>NUCLEOTIDE SEQUENCE [LARGE SCALE GENOMIC DNA]</scope>
    <source>
        <strain evidence="1 2">Vu-144</strain>
    </source>
</reference>
<accession>A0A1H4D9J9</accession>
<sequence>MLSELFLVGIFSGKLFFMQQSEFFLYSWWLYKKCTYANTGISAYPYLILYNNYWDNLFEFLYIKFNNYL</sequence>
<protein>
    <submittedName>
        <fullName evidence="1">Uncharacterized protein</fullName>
    </submittedName>
</protein>
<evidence type="ECO:0000313" key="2">
    <source>
        <dbReference type="Proteomes" id="UP000199041"/>
    </source>
</evidence>
<evidence type="ECO:0000313" key="1">
    <source>
        <dbReference type="EMBL" id="SEA68972.1"/>
    </source>
</evidence>
<dbReference type="AlphaFoldDB" id="A0A1H4D9J9"/>
<keyword evidence="2" id="KW-1185">Reference proteome</keyword>
<gene>
    <name evidence="1" type="ORF">SAMN05192529_1552</name>
</gene>
<name>A0A1H4D9J9_9BACT</name>
<organism evidence="1 2">
    <name type="scientific">Arachidicoccus rhizosphaerae</name>
    <dbReference type="NCBI Taxonomy" id="551991"/>
    <lineage>
        <taxon>Bacteria</taxon>
        <taxon>Pseudomonadati</taxon>
        <taxon>Bacteroidota</taxon>
        <taxon>Chitinophagia</taxon>
        <taxon>Chitinophagales</taxon>
        <taxon>Chitinophagaceae</taxon>
        <taxon>Arachidicoccus</taxon>
    </lineage>
</organism>